<evidence type="ECO:0000313" key="3">
    <source>
        <dbReference type="EMBL" id="AMN15358.2"/>
    </source>
</evidence>
<evidence type="ECO:0000313" key="7">
    <source>
        <dbReference type="EMBL" id="AMN15910.2"/>
    </source>
</evidence>
<dbReference type="EMBL" id="KU738897">
    <property type="protein sequence ID" value="AMN15358.2"/>
    <property type="molecule type" value="Genomic_DNA"/>
</dbReference>
<sequence>MFQNLLKLNFTASMANRITTPLRDQVGNQVTINYPFQSQESCNYNNDSDSYMNRNNDVDVKKLIKTVENASNKTVENASAFFASYIPPTSSNKPSPRPNHLRFGDEIVMSPIAMSPQRITPRSERSENVIESLPESLSSLKQVTVSLRRGSGLYGKNIQNLKENYEKTMDPYESDSSSLELTPKPKKRSNTEKKIAGVGEKRSKKEKPATPLNEVGPVANMNKQLLMDDAPNRRYKQVHLKPQHPQPRDPSEQVLANPSLNEYMRTNVMPLVQNMPTFRVDKSRRFVDFIQQKNYHMFIVKEQENINSSSIEHVILYANTVASINYEYSSYYYNVDKLVHVVTFNRYRFMISHRLLTKLNVHIPESEQFPMRVHQDASTKCHFNEIKDYVFMNELNHMFNLDMVMVQTELYFLMSAIGPDKGKVLIKSVMEHINDDHLFVLPINLSRQESKLEDIQRTVASVSLYVQNIVSLSKDVQFKQTAENFMNRDDVINYVTVALKFWLRSKNEKNVVKEQSDFFTYKYGSVVRLLFKESIHTNALLKIKRETGHAGLIDNYLEANQNDTTSNSFILINTKMDERITIIKKGPIFLWITSIIKDIIAMDLIEKYKKHTHHVFNLSNTNRKEMNNKHNGMIKLLSFYTSNLLMLDELKEFAVNNFNCSYDCKHYA</sequence>
<proteinExistence type="predicted"/>
<dbReference type="EMBL" id="KU738902">
    <property type="protein sequence ID" value="AMN16048.2"/>
    <property type="molecule type" value="Genomic_DNA"/>
</dbReference>
<reference evidence="2" key="3">
    <citation type="submission" date="2016-08" db="EMBL/GenBank/DDBJ databases">
        <authorList>
            <person name="Seilhamer J.J."/>
        </authorList>
    </citation>
    <scope>NUCLEOTIDE SEQUENCE</scope>
    <source>
        <strain evidence="2">AC53</strain>
        <strain evidence="8">AC53T4.1</strain>
        <strain evidence="9">AC53T4.2</strain>
    </source>
</reference>
<reference evidence="3" key="2">
    <citation type="journal article" date="2016" name="Genome Announc.">
        <title>Complete Genome Sequences of Seven Helicoverpa armigera SNPV-AC53-Derived Strains.</title>
        <authorList>
            <person name="Noune C."/>
            <person name="Hauxwell C."/>
        </authorList>
    </citation>
    <scope>NUCLEOTIDE SEQUENCE</scope>
    <source>
        <strain evidence="3">AC53C3</strain>
        <strain evidence="4">AC53C5</strain>
        <strain evidence="5">AC53C6</strain>
        <strain evidence="6">AC53C9</strain>
        <strain evidence="7">AC53T2</strain>
        <strain evidence="10">AC53T5</strain>
    </source>
</reference>
<name>A0A075TSG8_9ABAC</name>
<dbReference type="EMBL" id="KU738900">
    <property type="protein sequence ID" value="AMN15772.2"/>
    <property type="molecule type" value="Genomic_DNA"/>
</dbReference>
<evidence type="ECO:0000313" key="6">
    <source>
        <dbReference type="EMBL" id="AMN15772.2"/>
    </source>
</evidence>
<accession>A0A075TSG8</accession>
<evidence type="ECO:0000313" key="9">
    <source>
        <dbReference type="EMBL" id="AMN16186.2"/>
    </source>
</evidence>
<feature type="compositionally biased region" description="Basic and acidic residues" evidence="1">
    <location>
        <begin position="189"/>
        <end position="208"/>
    </location>
</feature>
<dbReference type="EMBL" id="KU738898">
    <property type="protein sequence ID" value="AMN15496.2"/>
    <property type="molecule type" value="Genomic_DNA"/>
</dbReference>
<evidence type="ECO:0000313" key="5">
    <source>
        <dbReference type="EMBL" id="AMN15634.2"/>
    </source>
</evidence>
<dbReference type="InterPro" id="IPR005092">
    <property type="entry name" value="TATR"/>
</dbReference>
<evidence type="ECO:0000256" key="1">
    <source>
        <dbReference type="SAM" id="MobiDB-lite"/>
    </source>
</evidence>
<evidence type="ECO:0000313" key="8">
    <source>
        <dbReference type="EMBL" id="AMN16048.2"/>
    </source>
</evidence>
<evidence type="ECO:0000313" key="10">
    <source>
        <dbReference type="EMBL" id="AMN16324.2"/>
    </source>
</evidence>
<organism evidence="2">
    <name type="scientific">Helicoverpa SNPV AC53</name>
    <dbReference type="NCBI Taxonomy" id="1569367"/>
    <lineage>
        <taxon>Viruses</taxon>
        <taxon>Viruses incertae sedis</taxon>
        <taxon>Naldaviricetes</taxon>
        <taxon>Lefavirales</taxon>
        <taxon>Baculoviridae</taxon>
        <taxon>Alphabaculovirus</taxon>
        <taxon>Alphabaculovirus helarmigerae</taxon>
    </lineage>
</organism>
<gene>
    <name evidence="2" type="ORF">HaSNPV-AC53_014</name>
</gene>
<evidence type="ECO:0000313" key="4">
    <source>
        <dbReference type="EMBL" id="AMN15496.2"/>
    </source>
</evidence>
<dbReference type="EMBL" id="KU738901">
    <property type="protein sequence ID" value="AMN15910.2"/>
    <property type="molecule type" value="Genomic_DNA"/>
</dbReference>
<protein>
    <submittedName>
        <fullName evidence="2">IE-1</fullName>
    </submittedName>
</protein>
<dbReference type="EMBL" id="KU738903">
    <property type="protein sequence ID" value="AMN16186.2"/>
    <property type="molecule type" value="Genomic_DNA"/>
</dbReference>
<dbReference type="EMBL" id="KU738904">
    <property type="protein sequence ID" value="AMN16324.2"/>
    <property type="molecule type" value="Genomic_DNA"/>
</dbReference>
<dbReference type="EMBL" id="KU738899">
    <property type="protein sequence ID" value="AMN15634.2"/>
    <property type="molecule type" value="Genomic_DNA"/>
</dbReference>
<evidence type="ECO:0000313" key="2">
    <source>
        <dbReference type="EMBL" id="AIG63056.2"/>
    </source>
</evidence>
<dbReference type="EMBL" id="KJ909666">
    <property type="protein sequence ID" value="AIG63056.2"/>
    <property type="molecule type" value="Genomic_DNA"/>
</dbReference>
<dbReference type="Pfam" id="PF03430">
    <property type="entry name" value="TATR"/>
    <property type="match status" value="1"/>
</dbReference>
<feature type="region of interest" description="Disordered" evidence="1">
    <location>
        <begin position="169"/>
        <end position="220"/>
    </location>
</feature>
<reference evidence="2" key="1">
    <citation type="journal article" date="2015" name="Genome Announc.">
        <title>Complete Genome Sequences of Helicoverpa armigera Single Nucleopolyhedrovirus Strains AC53 and H25EA1 from Australia.</title>
        <authorList>
            <person name="Noune C."/>
            <person name="Hauxwell C."/>
        </authorList>
    </citation>
    <scope>NUCLEOTIDE SEQUENCE</scope>
    <source>
        <strain evidence="2">AC53</strain>
    </source>
</reference>